<evidence type="ECO:0000256" key="1">
    <source>
        <dbReference type="RuleBase" id="RU363098"/>
    </source>
</evidence>
<feature type="compositionally biased region" description="Polar residues" evidence="2">
    <location>
        <begin position="324"/>
        <end position="359"/>
    </location>
</feature>
<evidence type="ECO:0000313" key="5">
    <source>
        <dbReference type="Proteomes" id="UP001303760"/>
    </source>
</evidence>
<proteinExistence type="inferred from homology"/>
<dbReference type="Gene3D" id="1.10.8.790">
    <property type="entry name" value="RNA-dependent RNA polymerase, slab domain, helical subdomain-like"/>
    <property type="match status" value="1"/>
</dbReference>
<name>A0AAN7HBX1_9PEZI</name>
<dbReference type="GO" id="GO:0003968">
    <property type="term" value="F:RNA-directed RNA polymerase activity"/>
    <property type="evidence" value="ECO:0007669"/>
    <property type="project" value="UniProtKB-KW"/>
</dbReference>
<comment type="similarity">
    <text evidence="1">Belongs to the RdRP family.</text>
</comment>
<dbReference type="EMBL" id="MU860253">
    <property type="protein sequence ID" value="KAK4235595.1"/>
    <property type="molecule type" value="Genomic_DNA"/>
</dbReference>
<evidence type="ECO:0000256" key="2">
    <source>
        <dbReference type="SAM" id="MobiDB-lite"/>
    </source>
</evidence>
<feature type="compositionally biased region" description="Low complexity" evidence="2">
    <location>
        <begin position="249"/>
        <end position="264"/>
    </location>
</feature>
<keyword evidence="5" id="KW-1185">Reference proteome</keyword>
<dbReference type="Proteomes" id="UP001303760">
    <property type="component" value="Unassembled WGS sequence"/>
</dbReference>
<keyword evidence="1" id="KW-0548">Nucleotidyltransferase</keyword>
<feature type="compositionally biased region" description="Polar residues" evidence="2">
    <location>
        <begin position="265"/>
        <end position="289"/>
    </location>
</feature>
<reference evidence="4" key="2">
    <citation type="submission" date="2023-05" db="EMBL/GenBank/DDBJ databases">
        <authorList>
            <consortium name="Lawrence Berkeley National Laboratory"/>
            <person name="Steindorff A."/>
            <person name="Hensen N."/>
            <person name="Bonometti L."/>
            <person name="Westerberg I."/>
            <person name="Brannstrom I.O."/>
            <person name="Guillou S."/>
            <person name="Cros-Aarteil S."/>
            <person name="Calhoun S."/>
            <person name="Haridas S."/>
            <person name="Kuo A."/>
            <person name="Mondo S."/>
            <person name="Pangilinan J."/>
            <person name="Riley R."/>
            <person name="Labutti K."/>
            <person name="Andreopoulos B."/>
            <person name="Lipzen A."/>
            <person name="Chen C."/>
            <person name="Yanf M."/>
            <person name="Daum C."/>
            <person name="Ng V."/>
            <person name="Clum A."/>
            <person name="Ohm R."/>
            <person name="Martin F."/>
            <person name="Silar P."/>
            <person name="Natvig D."/>
            <person name="Lalanne C."/>
            <person name="Gautier V."/>
            <person name="Ament-Velasquez S.L."/>
            <person name="Kruys A."/>
            <person name="Hutchinson M.I."/>
            <person name="Powell A.J."/>
            <person name="Barry K."/>
            <person name="Miller A.N."/>
            <person name="Grigoriev I.V."/>
            <person name="Debuchy R."/>
            <person name="Gladieux P."/>
            <person name="Thoren M.H."/>
            <person name="Johannesson H."/>
        </authorList>
    </citation>
    <scope>NUCLEOTIDE SEQUENCE</scope>
    <source>
        <strain evidence="4">CBS 532.94</strain>
    </source>
</reference>
<comment type="catalytic activity">
    <reaction evidence="1">
        <text>RNA(n) + a ribonucleoside 5'-triphosphate = RNA(n+1) + diphosphate</text>
        <dbReference type="Rhea" id="RHEA:21248"/>
        <dbReference type="Rhea" id="RHEA-COMP:14527"/>
        <dbReference type="Rhea" id="RHEA-COMP:17342"/>
        <dbReference type="ChEBI" id="CHEBI:33019"/>
        <dbReference type="ChEBI" id="CHEBI:61557"/>
        <dbReference type="ChEBI" id="CHEBI:140395"/>
        <dbReference type="EC" id="2.7.7.48"/>
    </reaction>
</comment>
<feature type="compositionally biased region" description="Polar residues" evidence="2">
    <location>
        <begin position="172"/>
        <end position="187"/>
    </location>
</feature>
<dbReference type="InterPro" id="IPR057596">
    <property type="entry name" value="RDRP_core"/>
</dbReference>
<feature type="region of interest" description="Disordered" evidence="2">
    <location>
        <begin position="1372"/>
        <end position="1394"/>
    </location>
</feature>
<feature type="region of interest" description="Disordered" evidence="2">
    <location>
        <begin position="153"/>
        <end position="359"/>
    </location>
</feature>
<reference evidence="4" key="1">
    <citation type="journal article" date="2023" name="Mol. Phylogenet. Evol.">
        <title>Genome-scale phylogeny and comparative genomics of the fungal order Sordariales.</title>
        <authorList>
            <person name="Hensen N."/>
            <person name="Bonometti L."/>
            <person name="Westerberg I."/>
            <person name="Brannstrom I.O."/>
            <person name="Guillou S."/>
            <person name="Cros-Aarteil S."/>
            <person name="Calhoun S."/>
            <person name="Haridas S."/>
            <person name="Kuo A."/>
            <person name="Mondo S."/>
            <person name="Pangilinan J."/>
            <person name="Riley R."/>
            <person name="LaButti K."/>
            <person name="Andreopoulos B."/>
            <person name="Lipzen A."/>
            <person name="Chen C."/>
            <person name="Yan M."/>
            <person name="Daum C."/>
            <person name="Ng V."/>
            <person name="Clum A."/>
            <person name="Steindorff A."/>
            <person name="Ohm R.A."/>
            <person name="Martin F."/>
            <person name="Silar P."/>
            <person name="Natvig D.O."/>
            <person name="Lalanne C."/>
            <person name="Gautier V."/>
            <person name="Ament-Velasquez S.L."/>
            <person name="Kruys A."/>
            <person name="Hutchinson M.I."/>
            <person name="Powell A.J."/>
            <person name="Barry K."/>
            <person name="Miller A.N."/>
            <person name="Grigoriev I.V."/>
            <person name="Debuchy R."/>
            <person name="Gladieux P."/>
            <person name="Hiltunen Thoren M."/>
            <person name="Johannesson H."/>
        </authorList>
    </citation>
    <scope>NUCLEOTIDE SEQUENCE</scope>
    <source>
        <strain evidence="4">CBS 532.94</strain>
    </source>
</reference>
<protein>
    <recommendedName>
        <fullName evidence="1">RNA-dependent RNA polymerase</fullName>
        <ecNumber evidence="1">2.7.7.48</ecNumber>
    </recommendedName>
</protein>
<feature type="region of interest" description="Disordered" evidence="2">
    <location>
        <begin position="99"/>
        <end position="119"/>
    </location>
</feature>
<evidence type="ECO:0000313" key="4">
    <source>
        <dbReference type="EMBL" id="KAK4235595.1"/>
    </source>
</evidence>
<dbReference type="Pfam" id="PF05183">
    <property type="entry name" value="RdRP"/>
    <property type="match status" value="1"/>
</dbReference>
<feature type="domain" description="RDRP core" evidence="3">
    <location>
        <begin position="479"/>
        <end position="1131"/>
    </location>
</feature>
<organism evidence="4 5">
    <name type="scientific">Achaetomium macrosporum</name>
    <dbReference type="NCBI Taxonomy" id="79813"/>
    <lineage>
        <taxon>Eukaryota</taxon>
        <taxon>Fungi</taxon>
        <taxon>Dikarya</taxon>
        <taxon>Ascomycota</taxon>
        <taxon>Pezizomycotina</taxon>
        <taxon>Sordariomycetes</taxon>
        <taxon>Sordariomycetidae</taxon>
        <taxon>Sordariales</taxon>
        <taxon>Chaetomiaceae</taxon>
        <taxon>Achaetomium</taxon>
    </lineage>
</organism>
<keyword evidence="1" id="KW-0696">RNA-directed RNA polymerase</keyword>
<dbReference type="GO" id="GO:0003723">
    <property type="term" value="F:RNA binding"/>
    <property type="evidence" value="ECO:0007669"/>
    <property type="project" value="UniProtKB-KW"/>
</dbReference>
<dbReference type="GO" id="GO:0030422">
    <property type="term" value="P:siRNA processing"/>
    <property type="evidence" value="ECO:0007669"/>
    <property type="project" value="TreeGrafter"/>
</dbReference>
<accession>A0AAN7HBX1</accession>
<dbReference type="PANTHER" id="PTHR23079">
    <property type="entry name" value="RNA-DEPENDENT RNA POLYMERASE"/>
    <property type="match status" value="1"/>
</dbReference>
<dbReference type="PANTHER" id="PTHR23079:SF14">
    <property type="entry name" value="RNA-DEPENDENT RNA POLYMERASE"/>
    <property type="match status" value="1"/>
</dbReference>
<keyword evidence="1" id="KW-0808">Transferase</keyword>
<feature type="compositionally biased region" description="Basic and acidic residues" evidence="2">
    <location>
        <begin position="188"/>
        <end position="211"/>
    </location>
</feature>
<gene>
    <name evidence="4" type="ORF">C8A03DRAFT_46294</name>
</gene>
<dbReference type="GO" id="GO:0031380">
    <property type="term" value="C:nuclear RNA-directed RNA polymerase complex"/>
    <property type="evidence" value="ECO:0007669"/>
    <property type="project" value="TreeGrafter"/>
</dbReference>
<evidence type="ECO:0000259" key="3">
    <source>
        <dbReference type="Pfam" id="PF05183"/>
    </source>
</evidence>
<dbReference type="InterPro" id="IPR007855">
    <property type="entry name" value="RDRP"/>
</dbReference>
<keyword evidence="1" id="KW-0694">RNA-binding</keyword>
<sequence length="1394" mass="156845">MGTGRRMALPSTPAKRNIDVERVIQKLNDDYGLGVELPDRTLTPHRHKELAQQDEEYGRWYRIYRGIHFLYHRRDNSLDLALESFFNEAKAASLRWVPKPRADPNTLPSPRVPPKARTAGQQWNLQTILIEVLDSFKPHARSVPALSLARPGADRVVGAGGPATLSRPGYESESSTLPDSPASTASKRSFDGDSDQDFKRMRSREYLHMRDPSPSPTVLTSALDNVPSRRRLGRLPVDWSPERRQQDAVSRSSTDTSGSSRVSSLFSPRNGQQSNPITINGDTGQQRRSPNIVVPRPVLPTPPSSSSFTTARGSAVSNPPAFPQPTQQSCASPSSDVTLGNSPERLTSDRTNSLDSLPMNPQLQSRLQNIWPKFPRWLHDAPLAVAWEITRICLHCNVDLDDNLLQYNPQWATSDIAGIWRSLTQLDVFRGKSFPERPSAEAFAAALTGNFESRGQVVVMTATLEFNEKKTGPLYLLNMKPLSFDQGCRLTRRFGPDRFLEILVSSPTAPAVVKAVKDEGVDQLVRWLTQTPHSLVGRQWQAYYTKDAGYRKQAKDFRLGPDAKPIFMERVHLFAETGHNFSRASLRRGEELPLETSSQRRTEIRVSEMLDWLLQLERNEGQPHLKLFSRIQLGLSKTTPTVTFEPEQIRHHEKDILSPIGKEMNDGIGRMSRSVARKIRDALGLIDIPSAVQGRMGSAKGMWLMDVADSGDEDWIETYPSQRKWKCDYADPYHRTLEVREYSKQLVPAGLNLQFLPVLEDRARDKKKMRQAIADRLMNDLEKQFESQKTALMQPLLFRQWVNENSNNRGERVKHGQVPFLGGLPESQEEVLSFLLNSGFDRRQKYVQDLAWKLQMQRCETLRTKLNIKVGRSAYVLMVVDFWDVLEEGEVHLGFSSNFRDESTGESYTLLADCNVLVARSPAHFPSDVQKVRAVFKSELHALKDVIVFSAKGNIPLADKLSGGDYDGDKAWVCWDPTLVDNFVNADVPEQPDAVLDLYLGKDKTTFGDLVHHTGQTGHQARHAAVYDMVNKSFQFAMQRDFLGICTNYKERLCYHRNNVNDEAALLLSSLVGKLVDASKQGIIFNAANWDQMRREQIGGKMWFDEPAYKCEHWSGPREPRHIIDYLKFSVAKPTIDRQLESLHLVMKASSQSSSISLSTTSSSSFSSENTTEDAAHYWDPDLVVYYENFKSLTTDSRSFRAVLESLQTALGQVELEWRLAMSKPAKASEPTYPEKVRQLYEKWSAIEPRAVGRAGSNRLDAKTAALLEQPYLADRGAAGTSFWALLRASTAFKMFYKRNSKFVWQMAGAQLAFIKAQMSSCSRGSPGGAGKGGRWGEGMPLLITPLMYAGLMPDGRFVKRYIAQLEGDGSQYHDFDASEEDGEGGGLGRDDDE</sequence>
<dbReference type="EC" id="2.7.7.48" evidence="1"/>
<comment type="caution">
    <text evidence="4">The sequence shown here is derived from an EMBL/GenBank/DDBJ whole genome shotgun (WGS) entry which is preliminary data.</text>
</comment>